<dbReference type="PANTHER" id="PTHR30153:SF2">
    <property type="entry name" value="REPLICATIVE DNA HELICASE"/>
    <property type="match status" value="1"/>
</dbReference>
<dbReference type="Pfam" id="PF03796">
    <property type="entry name" value="DnaB_C"/>
    <property type="match status" value="1"/>
</dbReference>
<reference evidence="2 3" key="1">
    <citation type="submission" date="2023-10" db="EMBL/GenBank/DDBJ databases">
        <title>Niallia locisalis sp.nov. isolated from a salt pond sample.</title>
        <authorList>
            <person name="Li X.-J."/>
            <person name="Dong L."/>
        </authorList>
    </citation>
    <scope>NUCLEOTIDE SEQUENCE [LARGE SCALE GENOMIC DNA]</scope>
    <source>
        <strain evidence="2 3">DSM 29761</strain>
    </source>
</reference>
<dbReference type="EMBL" id="CP137640">
    <property type="protein sequence ID" value="WVX80549.1"/>
    <property type="molecule type" value="Genomic_DNA"/>
</dbReference>
<dbReference type="PANTHER" id="PTHR30153">
    <property type="entry name" value="REPLICATIVE DNA HELICASE DNAB"/>
    <property type="match status" value="1"/>
</dbReference>
<evidence type="ECO:0000259" key="1">
    <source>
        <dbReference type="PROSITE" id="PS51199"/>
    </source>
</evidence>
<keyword evidence="2" id="KW-0547">Nucleotide-binding</keyword>
<gene>
    <name evidence="2" type="ORF">R4Z09_25445</name>
</gene>
<feature type="domain" description="SF4 helicase" evidence="1">
    <location>
        <begin position="55"/>
        <end position="323"/>
    </location>
</feature>
<dbReference type="SUPFAM" id="SSF52540">
    <property type="entry name" value="P-loop containing nucleoside triphosphate hydrolases"/>
    <property type="match status" value="1"/>
</dbReference>
<sequence length="325" mass="36907">MEEREKRNILTLAVKEDWEIDRVVSGLQMMDQAKVDDHRSISDEILDVFEDPWSEAAEQSGVLTGIKELDAYTNGFQEGDLTIVAARPSMGKTDVMLHLAKQAGWQHYLPVIFSLEMPAKTITKRLIASTGGFNRGKMRDPYQLLTEKQKEHWPTVLGKLNETGIQQFDGSSQTVPMMRAKLRKVIHEFPERKPIVFIDYLVLITPNDTYGGNANQQVGEISKNLKAMAKDFNCPVVCLAQLNRAVEQRQDKRPSMGDIRDSGCIEQDADLIILLYREKYYDHSLKDPALELIITKNRNGPVSTAHAFYNENTGEIKDVDNQRII</sequence>
<proteinExistence type="predicted"/>
<evidence type="ECO:0000313" key="2">
    <source>
        <dbReference type="EMBL" id="WVX80549.1"/>
    </source>
</evidence>
<dbReference type="CDD" id="cd00984">
    <property type="entry name" value="DnaB_C"/>
    <property type="match status" value="1"/>
</dbReference>
<dbReference type="GO" id="GO:0004386">
    <property type="term" value="F:helicase activity"/>
    <property type="evidence" value="ECO:0007669"/>
    <property type="project" value="UniProtKB-KW"/>
</dbReference>
<dbReference type="RefSeq" id="WP_338449480.1">
    <property type="nucleotide sequence ID" value="NZ_CP137640.1"/>
</dbReference>
<dbReference type="Proteomes" id="UP001357223">
    <property type="component" value="Chromosome"/>
</dbReference>
<name>A0ABZ2C9Y3_9BACI</name>
<accession>A0ABZ2C9Y3</accession>
<dbReference type="InterPro" id="IPR027417">
    <property type="entry name" value="P-loop_NTPase"/>
</dbReference>
<keyword evidence="3" id="KW-1185">Reference proteome</keyword>
<keyword evidence="2" id="KW-0378">Hydrolase</keyword>
<dbReference type="PROSITE" id="PS51199">
    <property type="entry name" value="SF4_HELICASE"/>
    <property type="match status" value="1"/>
</dbReference>
<keyword evidence="2" id="KW-0067">ATP-binding</keyword>
<organism evidence="2 3">
    <name type="scientific">Niallia oryzisoli</name>
    <dbReference type="NCBI Taxonomy" id="1737571"/>
    <lineage>
        <taxon>Bacteria</taxon>
        <taxon>Bacillati</taxon>
        <taxon>Bacillota</taxon>
        <taxon>Bacilli</taxon>
        <taxon>Bacillales</taxon>
        <taxon>Bacillaceae</taxon>
        <taxon>Niallia</taxon>
    </lineage>
</organism>
<protein>
    <submittedName>
        <fullName evidence="2">DnaB helicase C-terminal domain-containing protein</fullName>
    </submittedName>
</protein>
<dbReference type="InterPro" id="IPR007694">
    <property type="entry name" value="DNA_helicase_DnaB-like_C"/>
</dbReference>
<dbReference type="Gene3D" id="3.40.50.300">
    <property type="entry name" value="P-loop containing nucleotide triphosphate hydrolases"/>
    <property type="match status" value="1"/>
</dbReference>
<keyword evidence="2" id="KW-0347">Helicase</keyword>
<evidence type="ECO:0000313" key="3">
    <source>
        <dbReference type="Proteomes" id="UP001357223"/>
    </source>
</evidence>